<evidence type="ECO:0000313" key="2">
    <source>
        <dbReference type="EMBL" id="MCV2886471.1"/>
    </source>
</evidence>
<dbReference type="EMBL" id="JAOWKX010000011">
    <property type="protein sequence ID" value="MCV2886471.1"/>
    <property type="molecule type" value="Genomic_DNA"/>
</dbReference>
<comment type="caution">
    <text evidence="2">The sequence shown here is derived from an EMBL/GenBank/DDBJ whole genome shotgun (WGS) entry which is preliminary data.</text>
</comment>
<keyword evidence="3" id="KW-1185">Reference proteome</keyword>
<keyword evidence="1" id="KW-0472">Membrane</keyword>
<sequence length="176" mass="20292">MQNANLTANKVILKGIFISLFIFCLLLFIFSWFGVSALLAIPASLCLTLPILFLARILKAFNRKRKLRDFLSITIFDKVDTPLIEVNPDEWFKGLLLFRDVKDVCFIQLDEVYLRIKLPATYPSKTILLHKDKIADIKYPSISSNLHEFATLHLRNNSIGLLSIPWNSELNEKFYS</sequence>
<proteinExistence type="predicted"/>
<dbReference type="Proteomes" id="UP001652504">
    <property type="component" value="Unassembled WGS sequence"/>
</dbReference>
<name>A0ABT3AE09_9ALTE</name>
<accession>A0ABT3AE09</accession>
<protein>
    <submittedName>
        <fullName evidence="2">Uncharacterized protein</fullName>
    </submittedName>
</protein>
<feature type="transmembrane region" description="Helical" evidence="1">
    <location>
        <begin position="12"/>
        <end position="33"/>
    </location>
</feature>
<keyword evidence="1" id="KW-1133">Transmembrane helix</keyword>
<dbReference type="RefSeq" id="WP_263713758.1">
    <property type="nucleotide sequence ID" value="NZ_JAOWKX010000011.1"/>
</dbReference>
<gene>
    <name evidence="2" type="ORF">OE749_17380</name>
</gene>
<evidence type="ECO:0000256" key="1">
    <source>
        <dbReference type="SAM" id="Phobius"/>
    </source>
</evidence>
<reference evidence="2 3" key="1">
    <citation type="submission" date="2022-10" db="EMBL/GenBank/DDBJ databases">
        <title>Aestuariibacter sp. AA17 isolated from Montipora capitata coral fragment.</title>
        <authorList>
            <person name="Emsley S.A."/>
            <person name="Pfannmuller K.M."/>
            <person name="Loughran R.M."/>
            <person name="Shlafstein M."/>
            <person name="Papke E."/>
            <person name="Saw J.H."/>
            <person name="Ushijima B."/>
            <person name="Videau P."/>
        </authorList>
    </citation>
    <scope>NUCLEOTIDE SEQUENCE [LARGE SCALE GENOMIC DNA]</scope>
    <source>
        <strain evidence="2 3">AA17</strain>
    </source>
</reference>
<feature type="transmembrane region" description="Helical" evidence="1">
    <location>
        <begin position="39"/>
        <end position="58"/>
    </location>
</feature>
<organism evidence="2 3">
    <name type="scientific">Fluctibacter corallii</name>
    <dbReference type="NCBI Taxonomy" id="2984329"/>
    <lineage>
        <taxon>Bacteria</taxon>
        <taxon>Pseudomonadati</taxon>
        <taxon>Pseudomonadota</taxon>
        <taxon>Gammaproteobacteria</taxon>
        <taxon>Alteromonadales</taxon>
        <taxon>Alteromonadaceae</taxon>
        <taxon>Fluctibacter</taxon>
    </lineage>
</organism>
<keyword evidence="1" id="KW-0812">Transmembrane</keyword>
<evidence type="ECO:0000313" key="3">
    <source>
        <dbReference type="Proteomes" id="UP001652504"/>
    </source>
</evidence>